<comment type="subcellular location">
    <subcellularLocation>
        <location evidence="2">Cell membrane</location>
        <topology evidence="2">Multi-pass membrane protein</topology>
    </subcellularLocation>
</comment>
<dbReference type="CDD" id="cd06225">
    <property type="entry name" value="HAMP"/>
    <property type="match status" value="1"/>
</dbReference>
<dbReference type="SUPFAM" id="SSF158472">
    <property type="entry name" value="HAMP domain-like"/>
    <property type="match status" value="1"/>
</dbReference>
<feature type="domain" description="PAS" evidence="14">
    <location>
        <begin position="250"/>
        <end position="295"/>
    </location>
</feature>
<keyword evidence="11 12" id="KW-0472">Membrane</keyword>
<dbReference type="SMART" id="SM00091">
    <property type="entry name" value="PAS"/>
    <property type="match status" value="1"/>
</dbReference>
<keyword evidence="12" id="KW-1133">Transmembrane helix</keyword>
<evidence type="ECO:0000256" key="10">
    <source>
        <dbReference type="ARBA" id="ARBA00023012"/>
    </source>
</evidence>
<evidence type="ECO:0000256" key="7">
    <source>
        <dbReference type="ARBA" id="ARBA00022741"/>
    </source>
</evidence>
<organism evidence="16 17">
    <name type="scientific">Paenibacillus roseopurpureus</name>
    <dbReference type="NCBI Taxonomy" id="2918901"/>
    <lineage>
        <taxon>Bacteria</taxon>
        <taxon>Bacillati</taxon>
        <taxon>Bacillota</taxon>
        <taxon>Bacilli</taxon>
        <taxon>Bacillales</taxon>
        <taxon>Paenibacillaceae</taxon>
        <taxon>Paenibacillus</taxon>
    </lineage>
</organism>
<evidence type="ECO:0000256" key="6">
    <source>
        <dbReference type="ARBA" id="ARBA00022679"/>
    </source>
</evidence>
<dbReference type="Pfam" id="PF00989">
    <property type="entry name" value="PAS"/>
    <property type="match status" value="1"/>
</dbReference>
<dbReference type="PROSITE" id="PS50885">
    <property type="entry name" value="HAMP"/>
    <property type="match status" value="1"/>
</dbReference>
<accession>A0AA96LLT5</accession>
<dbReference type="InterPro" id="IPR013767">
    <property type="entry name" value="PAS_fold"/>
</dbReference>
<dbReference type="InterPro" id="IPR050351">
    <property type="entry name" value="BphY/WalK/GraS-like"/>
</dbReference>
<dbReference type="PRINTS" id="PR00344">
    <property type="entry name" value="BCTRLSENSOR"/>
</dbReference>
<dbReference type="PANTHER" id="PTHR45453:SF1">
    <property type="entry name" value="PHOSPHATE REGULON SENSOR PROTEIN PHOR"/>
    <property type="match status" value="1"/>
</dbReference>
<dbReference type="NCBIfam" id="NF046044">
    <property type="entry name" value="PnpS"/>
    <property type="match status" value="1"/>
</dbReference>
<dbReference type="SUPFAM" id="SSF55874">
    <property type="entry name" value="ATPase domain of HSP90 chaperone/DNA topoisomerase II/histidine kinase"/>
    <property type="match status" value="1"/>
</dbReference>
<dbReference type="SMART" id="SM00304">
    <property type="entry name" value="HAMP"/>
    <property type="match status" value="1"/>
</dbReference>
<evidence type="ECO:0000313" key="17">
    <source>
        <dbReference type="Proteomes" id="UP001304650"/>
    </source>
</evidence>
<dbReference type="PROSITE" id="PS50112">
    <property type="entry name" value="PAS"/>
    <property type="match status" value="1"/>
</dbReference>
<dbReference type="InterPro" id="IPR004358">
    <property type="entry name" value="Sig_transdc_His_kin-like_C"/>
</dbReference>
<dbReference type="CDD" id="cd00082">
    <property type="entry name" value="HisKA"/>
    <property type="match status" value="1"/>
</dbReference>
<dbReference type="InterPro" id="IPR035965">
    <property type="entry name" value="PAS-like_dom_sf"/>
</dbReference>
<dbReference type="GO" id="GO:0005886">
    <property type="term" value="C:plasma membrane"/>
    <property type="evidence" value="ECO:0007669"/>
    <property type="project" value="UniProtKB-SubCell"/>
</dbReference>
<dbReference type="GO" id="GO:0016036">
    <property type="term" value="P:cellular response to phosphate starvation"/>
    <property type="evidence" value="ECO:0007669"/>
    <property type="project" value="TreeGrafter"/>
</dbReference>
<evidence type="ECO:0000256" key="5">
    <source>
        <dbReference type="ARBA" id="ARBA00022553"/>
    </source>
</evidence>
<dbReference type="CDD" id="cd16922">
    <property type="entry name" value="HATPase_EvgS-ArcB-TorS-like"/>
    <property type="match status" value="1"/>
</dbReference>
<keyword evidence="17" id="KW-1185">Reference proteome</keyword>
<dbReference type="FunFam" id="1.10.287.130:FF:000001">
    <property type="entry name" value="Two-component sensor histidine kinase"/>
    <property type="match status" value="1"/>
</dbReference>
<dbReference type="EC" id="2.7.13.3" evidence="3"/>
<name>A0AA96LLT5_9BACL</name>
<evidence type="ECO:0000259" key="13">
    <source>
        <dbReference type="PROSITE" id="PS50109"/>
    </source>
</evidence>
<dbReference type="PANTHER" id="PTHR45453">
    <property type="entry name" value="PHOSPHATE REGULON SENSOR PROTEIN PHOR"/>
    <property type="match status" value="1"/>
</dbReference>
<feature type="transmembrane region" description="Helical" evidence="12">
    <location>
        <begin position="169"/>
        <end position="192"/>
    </location>
</feature>
<comment type="catalytic activity">
    <reaction evidence="1">
        <text>ATP + protein L-histidine = ADP + protein N-phospho-L-histidine.</text>
        <dbReference type="EC" id="2.7.13.3"/>
    </reaction>
</comment>
<dbReference type="InterPro" id="IPR000014">
    <property type="entry name" value="PAS"/>
</dbReference>
<evidence type="ECO:0000256" key="1">
    <source>
        <dbReference type="ARBA" id="ARBA00000085"/>
    </source>
</evidence>
<keyword evidence="8" id="KW-0418">Kinase</keyword>
<dbReference type="Proteomes" id="UP001304650">
    <property type="component" value="Chromosome"/>
</dbReference>
<evidence type="ECO:0000256" key="11">
    <source>
        <dbReference type="ARBA" id="ARBA00023136"/>
    </source>
</evidence>
<keyword evidence="7" id="KW-0547">Nucleotide-binding</keyword>
<evidence type="ECO:0000256" key="9">
    <source>
        <dbReference type="ARBA" id="ARBA00022840"/>
    </source>
</evidence>
<dbReference type="CDD" id="cd00130">
    <property type="entry name" value="PAS"/>
    <property type="match status" value="1"/>
</dbReference>
<dbReference type="KEGG" id="proo:MJB10_19775"/>
<dbReference type="SUPFAM" id="SSF47384">
    <property type="entry name" value="Homodimeric domain of signal transducing histidine kinase"/>
    <property type="match status" value="1"/>
</dbReference>
<dbReference type="Pfam" id="PF16736">
    <property type="entry name" value="sCache_like"/>
    <property type="match status" value="1"/>
</dbReference>
<dbReference type="GO" id="GO:0005524">
    <property type="term" value="F:ATP binding"/>
    <property type="evidence" value="ECO:0007669"/>
    <property type="project" value="UniProtKB-KW"/>
</dbReference>
<dbReference type="GO" id="GO:0000155">
    <property type="term" value="F:phosphorelay sensor kinase activity"/>
    <property type="evidence" value="ECO:0007669"/>
    <property type="project" value="InterPro"/>
</dbReference>
<dbReference type="InterPro" id="IPR005467">
    <property type="entry name" value="His_kinase_dom"/>
</dbReference>
<dbReference type="EMBL" id="CP130319">
    <property type="protein sequence ID" value="WNR43334.1"/>
    <property type="molecule type" value="Genomic_DNA"/>
</dbReference>
<sequence length="598" mass="68084">MTKFRAKLTFILIVLIGSSMLIAGIFMAKVLENSHVKSLQENMERELKVIASSGVWDYQGTESELFQFYTAQAHRLKEATNERMTYVRADGKVLGDSDQLPEQMDNHLNRPEIAAAIAGGIGYTTRYSDTLKEKMLYAAMPVKNPAKVTIGYIRISMSLEQVDQSIRSLWYFLISGLLLLFLVAGVVSYRIAKSITHPIEKMTKVAQQITNMNYESRVPTYQDDEIGQLGVAINRMSESLQGQMARIQENERRLQGVMENMMSGVMMIDRDERIMLLNPSAETILGFSSQELLGKKYNEAKQQFEFTKLIQECIELQEPISDEMMFYYPSERILDIHLSPIAHEDEEWSGVLIVLHDITAVRRLERMRSEFVANVSHELKTPIAAVKGFAETLLAGALNDKETAVSFLQIIFDESERLNRLIGDILELSKIESKRIPMHFSPVYLPEFLERSLSVLRKEAEKKHIELTMQVEEDMYIEADEDRLRQIIINLLSNGIAYTQEGGKVKLRVEPLDMNADGDYERLRLIVTDTGMGIPKKDLPRIFERFYRVDKARSRSSGGTGLGLSIVKHLVEMHKGTIRVESEVGIGTKFTIELPVIH</sequence>
<dbReference type="SMART" id="SM00388">
    <property type="entry name" value="HisKA"/>
    <property type="match status" value="1"/>
</dbReference>
<dbReference type="Gene3D" id="3.30.450.20">
    <property type="entry name" value="PAS domain"/>
    <property type="match status" value="2"/>
</dbReference>
<dbReference type="AlphaFoldDB" id="A0AA96LLT5"/>
<feature type="domain" description="Histidine kinase" evidence="13">
    <location>
        <begin position="374"/>
        <end position="598"/>
    </location>
</feature>
<dbReference type="Pfam" id="PF02518">
    <property type="entry name" value="HATPase_c"/>
    <property type="match status" value="1"/>
</dbReference>
<dbReference type="InterPro" id="IPR003661">
    <property type="entry name" value="HisK_dim/P_dom"/>
</dbReference>
<gene>
    <name evidence="16" type="ORF">MJB10_19775</name>
</gene>
<evidence type="ECO:0000256" key="4">
    <source>
        <dbReference type="ARBA" id="ARBA00022475"/>
    </source>
</evidence>
<reference evidence="16" key="1">
    <citation type="submission" date="2022-02" db="EMBL/GenBank/DDBJ databases">
        <title>Paenibacillus sp. MBLB1832 Whole Genome Shotgun Sequencing.</title>
        <authorList>
            <person name="Hwang C.Y."/>
            <person name="Cho E.-S."/>
            <person name="Seo M.-J."/>
        </authorList>
    </citation>
    <scope>NUCLEOTIDE SEQUENCE</scope>
    <source>
        <strain evidence="16">MBLB1832</strain>
    </source>
</reference>
<dbReference type="Gene3D" id="1.10.8.500">
    <property type="entry name" value="HAMP domain in histidine kinase"/>
    <property type="match status" value="1"/>
</dbReference>
<proteinExistence type="predicted"/>
<dbReference type="Pfam" id="PF00672">
    <property type="entry name" value="HAMP"/>
    <property type="match status" value="1"/>
</dbReference>
<dbReference type="SMART" id="SM00387">
    <property type="entry name" value="HATPase_c"/>
    <property type="match status" value="1"/>
</dbReference>
<dbReference type="RefSeq" id="WP_314797501.1">
    <property type="nucleotide sequence ID" value="NZ_CP130319.1"/>
</dbReference>
<dbReference type="Pfam" id="PF00512">
    <property type="entry name" value="HisKA"/>
    <property type="match status" value="1"/>
</dbReference>
<dbReference type="InterPro" id="IPR036890">
    <property type="entry name" value="HATPase_C_sf"/>
</dbReference>
<evidence type="ECO:0000259" key="14">
    <source>
        <dbReference type="PROSITE" id="PS50112"/>
    </source>
</evidence>
<dbReference type="NCBIfam" id="TIGR00229">
    <property type="entry name" value="sensory_box"/>
    <property type="match status" value="1"/>
</dbReference>
<dbReference type="Gene3D" id="1.10.287.130">
    <property type="match status" value="1"/>
</dbReference>
<dbReference type="InterPro" id="IPR031967">
    <property type="entry name" value="PhoR_single_Cache-like_dom"/>
</dbReference>
<keyword evidence="4" id="KW-1003">Cell membrane</keyword>
<dbReference type="GO" id="GO:0006355">
    <property type="term" value="P:regulation of DNA-templated transcription"/>
    <property type="evidence" value="ECO:0007669"/>
    <property type="project" value="InterPro"/>
</dbReference>
<evidence type="ECO:0000256" key="3">
    <source>
        <dbReference type="ARBA" id="ARBA00012438"/>
    </source>
</evidence>
<dbReference type="SUPFAM" id="SSF55785">
    <property type="entry name" value="PYP-like sensor domain (PAS domain)"/>
    <property type="match status" value="1"/>
</dbReference>
<keyword evidence="9 16" id="KW-0067">ATP-binding</keyword>
<dbReference type="Gene3D" id="3.30.565.10">
    <property type="entry name" value="Histidine kinase-like ATPase, C-terminal domain"/>
    <property type="match status" value="1"/>
</dbReference>
<evidence type="ECO:0000259" key="15">
    <source>
        <dbReference type="PROSITE" id="PS50885"/>
    </source>
</evidence>
<evidence type="ECO:0000256" key="12">
    <source>
        <dbReference type="SAM" id="Phobius"/>
    </source>
</evidence>
<keyword evidence="10" id="KW-0902">Two-component regulatory system</keyword>
<dbReference type="InterPro" id="IPR036097">
    <property type="entry name" value="HisK_dim/P_sf"/>
</dbReference>
<dbReference type="InterPro" id="IPR003594">
    <property type="entry name" value="HATPase_dom"/>
</dbReference>
<dbReference type="FunFam" id="3.30.565.10:FF:000006">
    <property type="entry name" value="Sensor histidine kinase WalK"/>
    <property type="match status" value="1"/>
</dbReference>
<feature type="domain" description="HAMP" evidence="15">
    <location>
        <begin position="193"/>
        <end position="245"/>
    </location>
</feature>
<protein>
    <recommendedName>
        <fullName evidence="3">histidine kinase</fullName>
        <ecNumber evidence="3">2.7.13.3</ecNumber>
    </recommendedName>
</protein>
<keyword evidence="5" id="KW-0597">Phosphoprotein</keyword>
<evidence type="ECO:0000313" key="16">
    <source>
        <dbReference type="EMBL" id="WNR43334.1"/>
    </source>
</evidence>
<dbReference type="PROSITE" id="PS50109">
    <property type="entry name" value="HIS_KIN"/>
    <property type="match status" value="1"/>
</dbReference>
<keyword evidence="12" id="KW-0812">Transmembrane</keyword>
<keyword evidence="6" id="KW-0808">Transferase</keyword>
<dbReference type="InterPro" id="IPR003660">
    <property type="entry name" value="HAMP_dom"/>
</dbReference>
<dbReference type="GO" id="GO:0004721">
    <property type="term" value="F:phosphoprotein phosphatase activity"/>
    <property type="evidence" value="ECO:0007669"/>
    <property type="project" value="TreeGrafter"/>
</dbReference>
<evidence type="ECO:0000256" key="2">
    <source>
        <dbReference type="ARBA" id="ARBA00004651"/>
    </source>
</evidence>
<evidence type="ECO:0000256" key="8">
    <source>
        <dbReference type="ARBA" id="ARBA00022777"/>
    </source>
</evidence>